<dbReference type="AlphaFoldDB" id="A0A9K3Q093"/>
<reference evidence="2" key="1">
    <citation type="journal article" date="2021" name="Sci. Rep.">
        <title>Diploid genomic architecture of Nitzschia inconspicua, an elite biomass production diatom.</title>
        <authorList>
            <person name="Oliver A."/>
            <person name="Podell S."/>
            <person name="Pinowska A."/>
            <person name="Traller J.C."/>
            <person name="Smith S.R."/>
            <person name="McClure R."/>
            <person name="Beliaev A."/>
            <person name="Bohutskyi P."/>
            <person name="Hill E.A."/>
            <person name="Rabines A."/>
            <person name="Zheng H."/>
            <person name="Allen L.Z."/>
            <person name="Kuo A."/>
            <person name="Grigoriev I.V."/>
            <person name="Allen A.E."/>
            <person name="Hazlebeck D."/>
            <person name="Allen E.E."/>
        </authorList>
    </citation>
    <scope>NUCLEOTIDE SEQUENCE</scope>
    <source>
        <strain evidence="2">Hildebrandi</strain>
    </source>
</reference>
<name>A0A9K3Q093_9STRA</name>
<feature type="compositionally biased region" description="Basic and acidic residues" evidence="1">
    <location>
        <begin position="114"/>
        <end position="126"/>
    </location>
</feature>
<keyword evidence="3" id="KW-1185">Reference proteome</keyword>
<proteinExistence type="predicted"/>
<dbReference type="EMBL" id="JAGRRH010000008">
    <property type="protein sequence ID" value="KAG7365695.1"/>
    <property type="molecule type" value="Genomic_DNA"/>
</dbReference>
<evidence type="ECO:0000313" key="3">
    <source>
        <dbReference type="Proteomes" id="UP000693970"/>
    </source>
</evidence>
<organism evidence="2 3">
    <name type="scientific">Nitzschia inconspicua</name>
    <dbReference type="NCBI Taxonomy" id="303405"/>
    <lineage>
        <taxon>Eukaryota</taxon>
        <taxon>Sar</taxon>
        <taxon>Stramenopiles</taxon>
        <taxon>Ochrophyta</taxon>
        <taxon>Bacillariophyta</taxon>
        <taxon>Bacillariophyceae</taxon>
        <taxon>Bacillariophycidae</taxon>
        <taxon>Bacillariales</taxon>
        <taxon>Bacillariaceae</taxon>
        <taxon>Nitzschia</taxon>
    </lineage>
</organism>
<accession>A0A9K3Q093</accession>
<feature type="compositionally biased region" description="Polar residues" evidence="1">
    <location>
        <begin position="33"/>
        <end position="55"/>
    </location>
</feature>
<sequence>MGSQAQRKLFVWTLLFRPISDEQRRAFSGLPSYPSQKSNQDISTTRRPSFLSSSINDSGWETGGCFSRDDDVASSVWTSDLRLGDGDDCNIEQNISGHSDIQTVKLELAQAEREQFNESDNHKDELSSNVPPLGKR</sequence>
<evidence type="ECO:0000313" key="2">
    <source>
        <dbReference type="EMBL" id="KAG7365695.1"/>
    </source>
</evidence>
<evidence type="ECO:0000256" key="1">
    <source>
        <dbReference type="SAM" id="MobiDB-lite"/>
    </source>
</evidence>
<gene>
    <name evidence="2" type="ORF">IV203_025136</name>
</gene>
<comment type="caution">
    <text evidence="2">The sequence shown here is derived from an EMBL/GenBank/DDBJ whole genome shotgun (WGS) entry which is preliminary data.</text>
</comment>
<dbReference type="Proteomes" id="UP000693970">
    <property type="component" value="Unassembled WGS sequence"/>
</dbReference>
<protein>
    <submittedName>
        <fullName evidence="2">Uncharacterized protein</fullName>
    </submittedName>
</protein>
<feature type="region of interest" description="Disordered" evidence="1">
    <location>
        <begin position="114"/>
        <end position="136"/>
    </location>
</feature>
<reference evidence="2" key="2">
    <citation type="submission" date="2021-04" db="EMBL/GenBank/DDBJ databases">
        <authorList>
            <person name="Podell S."/>
        </authorList>
    </citation>
    <scope>NUCLEOTIDE SEQUENCE</scope>
    <source>
        <strain evidence="2">Hildebrandi</strain>
    </source>
</reference>
<feature type="region of interest" description="Disordered" evidence="1">
    <location>
        <begin position="26"/>
        <end position="55"/>
    </location>
</feature>